<sequence>MSGMFPSRYKLVRKAGDGTSAEVYFCLTDDIINAAKAAGPLTTDSPGFEDRLTTLRKSLVAIKIIREDLDREEDSNSEMSGEQYIEDDPIIKEYNLLKLIHSSTLPGAATAKKHFLSPIGHGMRGPRGRDSWLAVPAVEPSVSLGDLLKVSKENDLKLPTSLAFHVFASLTPSLLFLREQLRWTPNDVKDFNVLCKFTSESPLGLPECVFIDMGMALELDQQANTSDCVDLLQLVKDFADRTVMSTDKDWIAFRGMLDDNADYSLREKTASILGNIWTTWKSVAEEGRRKGTEDDKVV</sequence>
<dbReference type="PROSITE" id="PS50011">
    <property type="entry name" value="PROTEIN_KINASE_DOM"/>
    <property type="match status" value="1"/>
</dbReference>
<organism evidence="2 3">
    <name type="scientific">Didymella glomerata</name>
    <dbReference type="NCBI Taxonomy" id="749621"/>
    <lineage>
        <taxon>Eukaryota</taxon>
        <taxon>Fungi</taxon>
        <taxon>Dikarya</taxon>
        <taxon>Ascomycota</taxon>
        <taxon>Pezizomycotina</taxon>
        <taxon>Dothideomycetes</taxon>
        <taxon>Pleosporomycetidae</taxon>
        <taxon>Pleosporales</taxon>
        <taxon>Pleosporineae</taxon>
        <taxon>Didymellaceae</taxon>
        <taxon>Didymella</taxon>
    </lineage>
</organism>
<dbReference type="Proteomes" id="UP001140562">
    <property type="component" value="Unassembled WGS sequence"/>
</dbReference>
<dbReference type="Gene3D" id="3.30.200.20">
    <property type="entry name" value="Phosphorylase Kinase, domain 1"/>
    <property type="match status" value="1"/>
</dbReference>
<reference evidence="2" key="1">
    <citation type="submission" date="2022-10" db="EMBL/GenBank/DDBJ databases">
        <title>Tapping the CABI collections for fungal endophytes: first genome assemblies for Collariella, Neodidymelliopsis, Ascochyta clinopodiicola, Didymella pomorum, Didymosphaeria variabile, Neocosmospora piperis and Neocucurbitaria cava.</title>
        <authorList>
            <person name="Hill R."/>
        </authorList>
    </citation>
    <scope>NUCLEOTIDE SEQUENCE</scope>
    <source>
        <strain evidence="2">IMI 360193</strain>
    </source>
</reference>
<feature type="domain" description="Protein kinase" evidence="1">
    <location>
        <begin position="9"/>
        <end position="298"/>
    </location>
</feature>
<dbReference type="Gene3D" id="1.10.510.10">
    <property type="entry name" value="Transferase(Phosphotransferase) domain 1"/>
    <property type="match status" value="1"/>
</dbReference>
<dbReference type="OrthoDB" id="10530219at2759"/>
<dbReference type="EMBL" id="JAPEUV010000002">
    <property type="protein sequence ID" value="KAJ4343489.1"/>
    <property type="molecule type" value="Genomic_DNA"/>
</dbReference>
<evidence type="ECO:0000313" key="2">
    <source>
        <dbReference type="EMBL" id="KAJ4343489.1"/>
    </source>
</evidence>
<dbReference type="InterPro" id="IPR011009">
    <property type="entry name" value="Kinase-like_dom_sf"/>
</dbReference>
<proteinExistence type="predicted"/>
<name>A0A9W8X7V5_9PLEO</name>
<comment type="caution">
    <text evidence="2">The sequence shown here is derived from an EMBL/GenBank/DDBJ whole genome shotgun (WGS) entry which is preliminary data.</text>
</comment>
<evidence type="ECO:0000313" key="3">
    <source>
        <dbReference type="Proteomes" id="UP001140562"/>
    </source>
</evidence>
<dbReference type="AlphaFoldDB" id="A0A9W8X7V5"/>
<dbReference type="SUPFAM" id="SSF56112">
    <property type="entry name" value="Protein kinase-like (PK-like)"/>
    <property type="match status" value="1"/>
</dbReference>
<protein>
    <recommendedName>
        <fullName evidence="1">Protein kinase domain-containing protein</fullName>
    </recommendedName>
</protein>
<dbReference type="GO" id="GO:0005524">
    <property type="term" value="F:ATP binding"/>
    <property type="evidence" value="ECO:0007669"/>
    <property type="project" value="InterPro"/>
</dbReference>
<keyword evidence="3" id="KW-1185">Reference proteome</keyword>
<gene>
    <name evidence="2" type="ORF">N0V87_000255</name>
</gene>
<evidence type="ECO:0000259" key="1">
    <source>
        <dbReference type="PROSITE" id="PS50011"/>
    </source>
</evidence>
<dbReference type="GO" id="GO:0004672">
    <property type="term" value="F:protein kinase activity"/>
    <property type="evidence" value="ECO:0007669"/>
    <property type="project" value="InterPro"/>
</dbReference>
<dbReference type="InterPro" id="IPR000719">
    <property type="entry name" value="Prot_kinase_dom"/>
</dbReference>
<accession>A0A9W8X7V5</accession>